<proteinExistence type="predicted"/>
<name>A0ABN3L776_STRLO</name>
<protein>
    <recommendedName>
        <fullName evidence="1">DinB-like domain-containing protein</fullName>
    </recommendedName>
</protein>
<organism evidence="2 3">
    <name type="scientific">Streptomyces longisporus</name>
    <dbReference type="NCBI Taxonomy" id="1948"/>
    <lineage>
        <taxon>Bacteria</taxon>
        <taxon>Bacillati</taxon>
        <taxon>Actinomycetota</taxon>
        <taxon>Actinomycetes</taxon>
        <taxon>Kitasatosporales</taxon>
        <taxon>Streptomycetaceae</taxon>
        <taxon>Streptomyces</taxon>
    </lineage>
</organism>
<reference evidence="2 3" key="1">
    <citation type="journal article" date="2019" name="Int. J. Syst. Evol. Microbiol.">
        <title>The Global Catalogue of Microorganisms (GCM) 10K type strain sequencing project: providing services to taxonomists for standard genome sequencing and annotation.</title>
        <authorList>
            <consortium name="The Broad Institute Genomics Platform"/>
            <consortium name="The Broad Institute Genome Sequencing Center for Infectious Disease"/>
            <person name="Wu L."/>
            <person name="Ma J."/>
        </authorList>
    </citation>
    <scope>NUCLEOTIDE SEQUENCE [LARGE SCALE GENOMIC DNA]</scope>
    <source>
        <strain evidence="2 3">JCM 4395</strain>
    </source>
</reference>
<sequence length="233" mass="25264">MCAGRARLAGRFMPAPYVHESAMGVSVTVSRLAPLLEQFDFACGRLTARLTGPVMDSGDGSDTEVGPMTDEEYLWEPVADCWSVRRRADGPGPRATLLAGAADGDWGRDAASYPHPWPPPFTTIAWRLSHLSEMLTLRADHTAGTHSLTRDDYLVSGDVAAAVAAFDAGVTAWRGALLSSGDAALDKVGHCTYPHGSDPEEPFVDIVWWVNQEVLHHGAEIALLRDLYRARRP</sequence>
<dbReference type="Pfam" id="PF12867">
    <property type="entry name" value="DinB_2"/>
    <property type="match status" value="1"/>
</dbReference>
<evidence type="ECO:0000313" key="2">
    <source>
        <dbReference type="EMBL" id="GAA2476834.1"/>
    </source>
</evidence>
<dbReference type="Proteomes" id="UP001501777">
    <property type="component" value="Unassembled WGS sequence"/>
</dbReference>
<comment type="caution">
    <text evidence="2">The sequence shown here is derived from an EMBL/GenBank/DDBJ whole genome shotgun (WGS) entry which is preliminary data.</text>
</comment>
<dbReference type="InterPro" id="IPR024775">
    <property type="entry name" value="DinB-like"/>
</dbReference>
<evidence type="ECO:0000313" key="3">
    <source>
        <dbReference type="Proteomes" id="UP001501777"/>
    </source>
</evidence>
<evidence type="ECO:0000259" key="1">
    <source>
        <dbReference type="Pfam" id="PF12867"/>
    </source>
</evidence>
<gene>
    <name evidence="2" type="ORF">GCM10010276_10940</name>
</gene>
<dbReference type="EMBL" id="BAAASG010000002">
    <property type="protein sequence ID" value="GAA2476834.1"/>
    <property type="molecule type" value="Genomic_DNA"/>
</dbReference>
<dbReference type="SUPFAM" id="SSF109854">
    <property type="entry name" value="DinB/YfiT-like putative metalloenzymes"/>
    <property type="match status" value="1"/>
</dbReference>
<dbReference type="InterPro" id="IPR034660">
    <property type="entry name" value="DinB/YfiT-like"/>
</dbReference>
<keyword evidence="3" id="KW-1185">Reference proteome</keyword>
<feature type="domain" description="DinB-like" evidence="1">
    <location>
        <begin position="65"/>
        <end position="221"/>
    </location>
</feature>
<accession>A0ABN3L776</accession>